<evidence type="ECO:0000313" key="2">
    <source>
        <dbReference type="EMBL" id="CAI9119897.1"/>
    </source>
</evidence>
<organism evidence="2 3">
    <name type="scientific">Brytella acorum</name>
    <dbReference type="NCBI Taxonomy" id="2959299"/>
    <lineage>
        <taxon>Bacteria</taxon>
        <taxon>Pseudomonadati</taxon>
        <taxon>Pseudomonadota</taxon>
        <taxon>Alphaproteobacteria</taxon>
        <taxon>Acetobacterales</taxon>
        <taxon>Acetobacteraceae</taxon>
        <taxon>Brytella</taxon>
    </lineage>
</organism>
<dbReference type="EMBL" id="CATKSH010000003">
    <property type="protein sequence ID" value="CAI9119897.1"/>
    <property type="molecule type" value="Genomic_DNA"/>
</dbReference>
<dbReference type="AlphaFoldDB" id="A0AA35V8T4"/>
<name>A0AA35V8T4_9PROT</name>
<proteinExistence type="predicted"/>
<keyword evidence="3" id="KW-1185">Reference proteome</keyword>
<keyword evidence="1" id="KW-0732">Signal</keyword>
<protein>
    <recommendedName>
        <fullName evidence="4">Haem-binding uptake Tiki superfamily ChaN domain-containing protein</fullName>
    </recommendedName>
</protein>
<gene>
    <name evidence="2" type="ORF">LMG32879_000723</name>
</gene>
<evidence type="ECO:0008006" key="4">
    <source>
        <dbReference type="Google" id="ProtNLM"/>
    </source>
</evidence>
<reference evidence="2" key="1">
    <citation type="submission" date="2023-03" db="EMBL/GenBank/DDBJ databases">
        <authorList>
            <person name="Cleenwerck I."/>
        </authorList>
    </citation>
    <scope>NUCLEOTIDE SEQUENCE</scope>
    <source>
        <strain evidence="2">LMG 32879</strain>
    </source>
</reference>
<evidence type="ECO:0000256" key="1">
    <source>
        <dbReference type="SAM" id="SignalP"/>
    </source>
</evidence>
<accession>A0AA35V8T4</accession>
<comment type="caution">
    <text evidence="2">The sequence shown here is derived from an EMBL/GenBank/DDBJ whole genome shotgun (WGS) entry which is preliminary data.</text>
</comment>
<sequence>MRYSSIIAAALGILFVPTSTMASGPRQAALAQPVRQFDNDKLIEAYKQSISDASHGRYIDASYGLLRKLGVERADETADPDIVDQWAQVMSTMTGVPTFNTAKGSDFHVPQDQVAKLEASSGEPAIREIVRRARNTRIVILDENHLDPRGRAFGLEVARALRPLGYTVLAVEALKRVPDDDDARQKTAQLVADGYPRQSSGYYFDDPVFADFIRQSIALGYRPVTYEKIRADYSKDAKVAQEQREQDQADNIVDRAVRAFPDAKILIYVGEHHAAERPIAAEGGALPMMAGLLKRATGIDPLTIDQAGLSPVPMNRPDTDLYKIAAPKAVGGSVVLMRHGRPVTVGLLAGSVDLQVIHPPVRLVQGRPDWLAGMARHPASIPPGLLRPSGTRLVQAFIASEGDDAIPVDQVLVTHGKPVPMLLLPEARVRYAVQDVP</sequence>
<dbReference type="Proteomes" id="UP001176960">
    <property type="component" value="Unassembled WGS sequence"/>
</dbReference>
<feature type="chain" id="PRO_5041348030" description="Haem-binding uptake Tiki superfamily ChaN domain-containing protein" evidence="1">
    <location>
        <begin position="23"/>
        <end position="437"/>
    </location>
</feature>
<dbReference type="RefSeq" id="WP_289843474.1">
    <property type="nucleotide sequence ID" value="NZ_CATKSH010000003.1"/>
</dbReference>
<evidence type="ECO:0000313" key="3">
    <source>
        <dbReference type="Proteomes" id="UP001176960"/>
    </source>
</evidence>
<feature type="signal peptide" evidence="1">
    <location>
        <begin position="1"/>
        <end position="22"/>
    </location>
</feature>